<dbReference type="KEGG" id="cid:P73_2439"/>
<dbReference type="GO" id="GO:0005886">
    <property type="term" value="C:plasma membrane"/>
    <property type="evidence" value="ECO:0007669"/>
    <property type="project" value="UniProtKB-SubCell"/>
</dbReference>
<evidence type="ECO:0000256" key="2">
    <source>
        <dbReference type="ARBA" id="ARBA00022475"/>
    </source>
</evidence>
<protein>
    <recommendedName>
        <fullName evidence="11">Glycosyl transferase family protein</fullName>
    </recommendedName>
</protein>
<feature type="transmembrane region" description="Helical" evidence="8">
    <location>
        <begin position="69"/>
        <end position="91"/>
    </location>
</feature>
<dbReference type="GO" id="GO:0016780">
    <property type="term" value="F:phosphotransferase activity, for other substituted phosphate groups"/>
    <property type="evidence" value="ECO:0007669"/>
    <property type="project" value="InterPro"/>
</dbReference>
<dbReference type="GO" id="GO:0046872">
    <property type="term" value="F:metal ion binding"/>
    <property type="evidence" value="ECO:0007669"/>
    <property type="project" value="UniProtKB-KW"/>
</dbReference>
<evidence type="ECO:0000256" key="3">
    <source>
        <dbReference type="ARBA" id="ARBA00022679"/>
    </source>
</evidence>
<keyword evidence="4 8" id="KW-0812">Transmembrane</keyword>
<feature type="transmembrane region" description="Helical" evidence="8">
    <location>
        <begin position="6"/>
        <end position="25"/>
    </location>
</feature>
<feature type="transmembrane region" description="Helical" evidence="8">
    <location>
        <begin position="236"/>
        <end position="256"/>
    </location>
</feature>
<evidence type="ECO:0000313" key="9">
    <source>
        <dbReference type="EMBL" id="AJE47154.1"/>
    </source>
</evidence>
<feature type="transmembrane region" description="Helical" evidence="8">
    <location>
        <begin position="177"/>
        <end position="195"/>
    </location>
</feature>
<evidence type="ECO:0000256" key="1">
    <source>
        <dbReference type="ARBA" id="ARBA00004651"/>
    </source>
</evidence>
<proteinExistence type="predicted"/>
<dbReference type="GO" id="GO:0009103">
    <property type="term" value="P:lipopolysaccharide biosynthetic process"/>
    <property type="evidence" value="ECO:0007669"/>
    <property type="project" value="TreeGrafter"/>
</dbReference>
<dbReference type="PANTHER" id="PTHR22926:SF3">
    <property type="entry name" value="UNDECAPRENYL-PHOSPHATE ALPHA-N-ACETYLGLUCOSAMINYL 1-PHOSPHATE TRANSFERASE"/>
    <property type="match status" value="1"/>
</dbReference>
<feature type="transmembrane region" description="Helical" evidence="8">
    <location>
        <begin position="122"/>
        <end position="139"/>
    </location>
</feature>
<dbReference type="Pfam" id="PF00953">
    <property type="entry name" value="Glycos_transf_4"/>
    <property type="match status" value="1"/>
</dbReference>
<evidence type="ECO:0000256" key="6">
    <source>
        <dbReference type="ARBA" id="ARBA00023136"/>
    </source>
</evidence>
<feature type="binding site" evidence="7">
    <location>
        <position position="150"/>
    </location>
    <ligand>
        <name>Mg(2+)</name>
        <dbReference type="ChEBI" id="CHEBI:18420"/>
    </ligand>
</feature>
<keyword evidence="7" id="KW-0460">Magnesium</keyword>
<dbReference type="STRING" id="1208324.P73_2439"/>
<comment type="subcellular location">
    <subcellularLocation>
        <location evidence="1">Cell membrane</location>
        <topology evidence="1">Multi-pass membrane protein</topology>
    </subcellularLocation>
</comment>
<dbReference type="AlphaFoldDB" id="A0A0B5DVZ4"/>
<keyword evidence="2" id="KW-1003">Cell membrane</keyword>
<sequence>MAMDGTGQTWFLALSLIPVFAAGLLEDLGVGVSPKHRLLAAALSSVLAIILFGAWVARTDLVGLDFLVAFAPVGIALTVFGGAGICNAFNLIDGLNGLSATIGITVAVALGLIASRGGQPDLATWGYVIASALTGFLLLNFPWGKIFMGDAGAYGIGHLLVWVAILMLDALPDLTPWALLLVFFWPLADTVLAIVRRRRSGKPTDQPDRLHFHQLVMRAIEIGKLGRGARHIANPLATVVMMPFFMAPPFVAVILWDNAVAAAIAFFCFVVLFATSYSTGVLLARAWRKNSGRKFIYGLMRQKVHSLIPYLPEYKG</sequence>
<evidence type="ECO:0000313" key="10">
    <source>
        <dbReference type="Proteomes" id="UP000031521"/>
    </source>
</evidence>
<dbReference type="EMBL" id="CP004393">
    <property type="protein sequence ID" value="AJE47154.1"/>
    <property type="molecule type" value="Genomic_DNA"/>
</dbReference>
<keyword evidence="7" id="KW-0479">Metal-binding</keyword>
<feature type="transmembrane region" description="Helical" evidence="8">
    <location>
        <begin position="37"/>
        <end position="57"/>
    </location>
</feature>
<keyword evidence="5 8" id="KW-1133">Transmembrane helix</keyword>
<organism evidence="9 10">
    <name type="scientific">Celeribacter indicus</name>
    <dbReference type="NCBI Taxonomy" id="1208324"/>
    <lineage>
        <taxon>Bacteria</taxon>
        <taxon>Pseudomonadati</taxon>
        <taxon>Pseudomonadota</taxon>
        <taxon>Alphaproteobacteria</taxon>
        <taxon>Rhodobacterales</taxon>
        <taxon>Roseobacteraceae</taxon>
        <taxon>Celeribacter</taxon>
    </lineage>
</organism>
<dbReference type="GO" id="GO:0071555">
    <property type="term" value="P:cell wall organization"/>
    <property type="evidence" value="ECO:0007669"/>
    <property type="project" value="TreeGrafter"/>
</dbReference>
<feature type="binding site" evidence="7">
    <location>
        <position position="90"/>
    </location>
    <ligand>
        <name>Mg(2+)</name>
        <dbReference type="ChEBI" id="CHEBI:18420"/>
    </ligand>
</feature>
<keyword evidence="6 8" id="KW-0472">Membrane</keyword>
<gene>
    <name evidence="9" type="ORF">P73_2439</name>
</gene>
<evidence type="ECO:0008006" key="11">
    <source>
        <dbReference type="Google" id="ProtNLM"/>
    </source>
</evidence>
<dbReference type="Proteomes" id="UP000031521">
    <property type="component" value="Chromosome"/>
</dbReference>
<dbReference type="HOGENOM" id="CLU_023982_5_0_5"/>
<comment type="cofactor">
    <cofactor evidence="7">
        <name>Mg(2+)</name>
        <dbReference type="ChEBI" id="CHEBI:18420"/>
    </cofactor>
</comment>
<name>A0A0B5DVZ4_9RHOB</name>
<feature type="transmembrane region" description="Helical" evidence="8">
    <location>
        <begin position="98"/>
        <end position="116"/>
    </location>
</feature>
<evidence type="ECO:0000256" key="5">
    <source>
        <dbReference type="ARBA" id="ARBA00022989"/>
    </source>
</evidence>
<dbReference type="GO" id="GO:0044038">
    <property type="term" value="P:cell wall macromolecule biosynthetic process"/>
    <property type="evidence" value="ECO:0007669"/>
    <property type="project" value="TreeGrafter"/>
</dbReference>
<keyword evidence="10" id="KW-1185">Reference proteome</keyword>
<dbReference type="PANTHER" id="PTHR22926">
    <property type="entry name" value="PHOSPHO-N-ACETYLMURAMOYL-PENTAPEPTIDE-TRANSFERASE"/>
    <property type="match status" value="1"/>
</dbReference>
<evidence type="ECO:0000256" key="8">
    <source>
        <dbReference type="SAM" id="Phobius"/>
    </source>
</evidence>
<feature type="transmembrane region" description="Helical" evidence="8">
    <location>
        <begin position="151"/>
        <end position="171"/>
    </location>
</feature>
<dbReference type="InterPro" id="IPR000715">
    <property type="entry name" value="Glycosyl_transferase_4"/>
</dbReference>
<evidence type="ECO:0000256" key="7">
    <source>
        <dbReference type="PIRSR" id="PIRSR600715-1"/>
    </source>
</evidence>
<keyword evidence="3" id="KW-0808">Transferase</keyword>
<dbReference type="CDD" id="cd06912">
    <property type="entry name" value="GT_MraY_like"/>
    <property type="match status" value="1"/>
</dbReference>
<accession>A0A0B5DVZ4</accession>
<reference evidence="9 10" key="1">
    <citation type="journal article" date="2014" name="Int. J. Syst. Evol. Microbiol.">
        <title>Celeribacter indicus sp. nov., a polycyclic aromatic hydrocarbon-degrading bacterium from deep-sea sediment and reclassification of Huaishuia halophila as Celeribacter halophilus comb. nov.</title>
        <authorList>
            <person name="Lai Q."/>
            <person name="Cao J."/>
            <person name="Yuan J."/>
            <person name="Li F."/>
            <person name="Shao Z."/>
        </authorList>
    </citation>
    <scope>NUCLEOTIDE SEQUENCE [LARGE SCALE GENOMIC DNA]</scope>
    <source>
        <strain evidence="9">P73</strain>
    </source>
</reference>
<feature type="transmembrane region" description="Helical" evidence="8">
    <location>
        <begin position="262"/>
        <end position="284"/>
    </location>
</feature>
<evidence type="ECO:0000256" key="4">
    <source>
        <dbReference type="ARBA" id="ARBA00022692"/>
    </source>
</evidence>